<name>A0A8K0FZW8_IGNLU</name>
<feature type="transmembrane region" description="Helical" evidence="5">
    <location>
        <begin position="138"/>
        <end position="161"/>
    </location>
</feature>
<feature type="transmembrane region" description="Helical" evidence="5">
    <location>
        <begin position="234"/>
        <end position="256"/>
    </location>
</feature>
<dbReference type="Pfam" id="PF07690">
    <property type="entry name" value="MFS_1"/>
    <property type="match status" value="1"/>
</dbReference>
<comment type="subcellular location">
    <subcellularLocation>
        <location evidence="1">Membrane</location>
        <topology evidence="1">Multi-pass membrane protein</topology>
    </subcellularLocation>
</comment>
<feature type="transmembrane region" description="Helical" evidence="5">
    <location>
        <begin position="332"/>
        <end position="354"/>
    </location>
</feature>
<organism evidence="6 7">
    <name type="scientific">Ignelater luminosus</name>
    <name type="common">Cucubano</name>
    <name type="synonym">Pyrophorus luminosus</name>
    <dbReference type="NCBI Taxonomy" id="2038154"/>
    <lineage>
        <taxon>Eukaryota</taxon>
        <taxon>Metazoa</taxon>
        <taxon>Ecdysozoa</taxon>
        <taxon>Arthropoda</taxon>
        <taxon>Hexapoda</taxon>
        <taxon>Insecta</taxon>
        <taxon>Pterygota</taxon>
        <taxon>Neoptera</taxon>
        <taxon>Endopterygota</taxon>
        <taxon>Coleoptera</taxon>
        <taxon>Polyphaga</taxon>
        <taxon>Elateriformia</taxon>
        <taxon>Elateroidea</taxon>
        <taxon>Elateridae</taxon>
        <taxon>Agrypninae</taxon>
        <taxon>Pyrophorini</taxon>
        <taxon>Ignelater</taxon>
    </lineage>
</organism>
<sequence>MVQSELSEDSSEVKAYENLPKNNKLLRIIRKPIELARKFVTVEPLVICYVTTKAMCEPAFKNLELEKSCRVNSLFNSTVCNDVISGLYEQHNFTRQNDIVQSHITRMHSWQLTTSNIITIILILLVGSYSDRYKIRRLFILTTLFGQLLALVGCILCVQFMNEWPLEALGFCQEIIYALFGGDRLLLMLIYAYVTDISTPQMRTVRVAIIQALWNLCYTIGQSLSGALLHRAGYMLILLFAFSLCTLAFLYGTFLMKDSRQTEKDKEKQKMLVDIFNPQHIVETFKMFKRYKETFRINIVCLLVIQYIYSTVINGENSVFFLFTQAVYEWTIAYYSYYMSVITTINSFNLFFIVPFCSKVLHFNDLAIIMMSFVGKIIANIIFGTMRSLIGLYVGAAFAIFRTVALVGIRSQITKYVSKDDVGKILSICVVIDSFGEGTASQIYNNGIYEHTRTTFPQAFFLLAIVLYFSGMIILIWMYVTKRATSDEDQQSNKCLADVNIANNNKEIEITHL</sequence>
<evidence type="ECO:0000256" key="3">
    <source>
        <dbReference type="ARBA" id="ARBA00022989"/>
    </source>
</evidence>
<dbReference type="AlphaFoldDB" id="A0A8K0FZW8"/>
<dbReference type="PANTHER" id="PTHR23507">
    <property type="entry name" value="ZGC:174356"/>
    <property type="match status" value="1"/>
</dbReference>
<keyword evidence="2 5" id="KW-0812">Transmembrane</keyword>
<dbReference type="GO" id="GO:0016020">
    <property type="term" value="C:membrane"/>
    <property type="evidence" value="ECO:0007669"/>
    <property type="project" value="UniProtKB-SubCell"/>
</dbReference>
<evidence type="ECO:0000256" key="2">
    <source>
        <dbReference type="ARBA" id="ARBA00022692"/>
    </source>
</evidence>
<gene>
    <name evidence="6" type="ORF">ILUMI_25483</name>
</gene>
<keyword evidence="7" id="KW-1185">Reference proteome</keyword>
<dbReference type="Proteomes" id="UP000801492">
    <property type="component" value="Unassembled WGS sequence"/>
</dbReference>
<dbReference type="SUPFAM" id="SSF103473">
    <property type="entry name" value="MFS general substrate transporter"/>
    <property type="match status" value="1"/>
</dbReference>
<dbReference type="EMBL" id="VTPC01090927">
    <property type="protein sequence ID" value="KAF2880693.1"/>
    <property type="molecule type" value="Genomic_DNA"/>
</dbReference>
<proteinExistence type="predicted"/>
<evidence type="ECO:0000256" key="1">
    <source>
        <dbReference type="ARBA" id="ARBA00004141"/>
    </source>
</evidence>
<evidence type="ECO:0000313" key="6">
    <source>
        <dbReference type="EMBL" id="KAF2880693.1"/>
    </source>
</evidence>
<evidence type="ECO:0000256" key="4">
    <source>
        <dbReference type="ARBA" id="ARBA00023136"/>
    </source>
</evidence>
<feature type="transmembrane region" description="Helical" evidence="5">
    <location>
        <begin position="207"/>
        <end position="228"/>
    </location>
</feature>
<evidence type="ECO:0000256" key="5">
    <source>
        <dbReference type="SAM" id="Phobius"/>
    </source>
</evidence>
<dbReference type="Gene3D" id="1.20.1250.20">
    <property type="entry name" value="MFS general substrate transporter like domains"/>
    <property type="match status" value="1"/>
</dbReference>
<accession>A0A8K0FZW8</accession>
<feature type="transmembrane region" description="Helical" evidence="5">
    <location>
        <begin position="295"/>
        <end position="312"/>
    </location>
</feature>
<dbReference type="InterPro" id="IPR011701">
    <property type="entry name" value="MFS"/>
</dbReference>
<dbReference type="InterPro" id="IPR036259">
    <property type="entry name" value="MFS_trans_sf"/>
</dbReference>
<feature type="transmembrane region" description="Helical" evidence="5">
    <location>
        <begin position="107"/>
        <end position="126"/>
    </location>
</feature>
<dbReference type="OrthoDB" id="430300at2759"/>
<protein>
    <submittedName>
        <fullName evidence="6">Uncharacterized protein</fullName>
    </submittedName>
</protein>
<keyword evidence="3 5" id="KW-1133">Transmembrane helix</keyword>
<feature type="transmembrane region" description="Helical" evidence="5">
    <location>
        <begin position="459"/>
        <end position="480"/>
    </location>
</feature>
<evidence type="ECO:0000313" key="7">
    <source>
        <dbReference type="Proteomes" id="UP000801492"/>
    </source>
</evidence>
<feature type="transmembrane region" description="Helical" evidence="5">
    <location>
        <begin position="176"/>
        <end position="195"/>
    </location>
</feature>
<feature type="transmembrane region" description="Helical" evidence="5">
    <location>
        <begin position="366"/>
        <end position="384"/>
    </location>
</feature>
<reference evidence="6" key="1">
    <citation type="submission" date="2019-08" db="EMBL/GenBank/DDBJ databases">
        <title>The genome of the North American firefly Photinus pyralis.</title>
        <authorList>
            <consortium name="Photinus pyralis genome working group"/>
            <person name="Fallon T.R."/>
            <person name="Sander Lower S.E."/>
            <person name="Weng J.-K."/>
        </authorList>
    </citation>
    <scope>NUCLEOTIDE SEQUENCE</scope>
    <source>
        <strain evidence="6">TRF0915ILg1</strain>
        <tissue evidence="6">Whole body</tissue>
    </source>
</reference>
<dbReference type="PANTHER" id="PTHR23507:SF1">
    <property type="entry name" value="FI18259P1-RELATED"/>
    <property type="match status" value="1"/>
</dbReference>
<comment type="caution">
    <text evidence="6">The sequence shown here is derived from an EMBL/GenBank/DDBJ whole genome shotgun (WGS) entry which is preliminary data.</text>
</comment>
<dbReference type="GO" id="GO:0022857">
    <property type="term" value="F:transmembrane transporter activity"/>
    <property type="evidence" value="ECO:0007669"/>
    <property type="project" value="InterPro"/>
</dbReference>
<feature type="transmembrane region" description="Helical" evidence="5">
    <location>
        <begin position="390"/>
        <end position="409"/>
    </location>
</feature>
<keyword evidence="4 5" id="KW-0472">Membrane</keyword>